<feature type="domain" description="HTH marR-type" evidence="1">
    <location>
        <begin position="29"/>
        <end position="162"/>
    </location>
</feature>
<dbReference type="Pfam" id="PF12802">
    <property type="entry name" value="MarR_2"/>
    <property type="match status" value="1"/>
</dbReference>
<evidence type="ECO:0000259" key="1">
    <source>
        <dbReference type="PROSITE" id="PS50995"/>
    </source>
</evidence>
<dbReference type="PANTHER" id="PTHR33164">
    <property type="entry name" value="TRANSCRIPTIONAL REGULATOR, MARR FAMILY"/>
    <property type="match status" value="1"/>
</dbReference>
<dbReference type="PANTHER" id="PTHR33164:SF95">
    <property type="entry name" value="TRANSCRIPTIONAL REGULATOR"/>
    <property type="match status" value="1"/>
</dbReference>
<dbReference type="InterPro" id="IPR000835">
    <property type="entry name" value="HTH_MarR-typ"/>
</dbReference>
<protein>
    <submittedName>
        <fullName evidence="2">MarR family transcriptional regulator</fullName>
    </submittedName>
</protein>
<evidence type="ECO:0000313" key="3">
    <source>
        <dbReference type="Proteomes" id="UP001165124"/>
    </source>
</evidence>
<dbReference type="InterPro" id="IPR036388">
    <property type="entry name" value="WH-like_DNA-bd_sf"/>
</dbReference>
<gene>
    <name evidence="2" type="ORF">Arub01_55820</name>
</gene>
<reference evidence="2" key="1">
    <citation type="submission" date="2023-02" db="EMBL/GenBank/DDBJ databases">
        <title>Actinomadura rubrobrunea NBRC 14622.</title>
        <authorList>
            <person name="Ichikawa N."/>
            <person name="Sato H."/>
            <person name="Tonouchi N."/>
        </authorList>
    </citation>
    <scope>NUCLEOTIDE SEQUENCE</scope>
    <source>
        <strain evidence="2">NBRC 14622</strain>
    </source>
</reference>
<dbReference type="SUPFAM" id="SSF46785">
    <property type="entry name" value="Winged helix' DNA-binding domain"/>
    <property type="match status" value="1"/>
</dbReference>
<dbReference type="PRINTS" id="PR00598">
    <property type="entry name" value="HTHMARR"/>
</dbReference>
<dbReference type="RefSeq" id="WP_067914454.1">
    <property type="nucleotide sequence ID" value="NZ_BSRZ01000022.1"/>
</dbReference>
<comment type="caution">
    <text evidence="2">The sequence shown here is derived from an EMBL/GenBank/DDBJ whole genome shotgun (WGS) entry which is preliminary data.</text>
</comment>
<organism evidence="2 3">
    <name type="scientific">Actinomadura rubrobrunea</name>
    <dbReference type="NCBI Taxonomy" id="115335"/>
    <lineage>
        <taxon>Bacteria</taxon>
        <taxon>Bacillati</taxon>
        <taxon>Actinomycetota</taxon>
        <taxon>Actinomycetes</taxon>
        <taxon>Streptosporangiales</taxon>
        <taxon>Thermomonosporaceae</taxon>
        <taxon>Actinomadura</taxon>
    </lineage>
</organism>
<evidence type="ECO:0000313" key="2">
    <source>
        <dbReference type="EMBL" id="GLW67339.1"/>
    </source>
</evidence>
<dbReference type="AlphaFoldDB" id="A0A9W6UXH4"/>
<name>A0A9W6UXH4_9ACTN</name>
<dbReference type="Gene3D" id="1.10.10.10">
    <property type="entry name" value="Winged helix-like DNA-binding domain superfamily/Winged helix DNA-binding domain"/>
    <property type="match status" value="1"/>
</dbReference>
<dbReference type="Proteomes" id="UP001165124">
    <property type="component" value="Unassembled WGS sequence"/>
</dbReference>
<proteinExistence type="predicted"/>
<keyword evidence="3" id="KW-1185">Reference proteome</keyword>
<dbReference type="GO" id="GO:0006950">
    <property type="term" value="P:response to stress"/>
    <property type="evidence" value="ECO:0007669"/>
    <property type="project" value="TreeGrafter"/>
</dbReference>
<dbReference type="InterPro" id="IPR039422">
    <property type="entry name" value="MarR/SlyA-like"/>
</dbReference>
<dbReference type="EMBL" id="BSRZ01000022">
    <property type="protein sequence ID" value="GLW67339.1"/>
    <property type="molecule type" value="Genomic_DNA"/>
</dbReference>
<sequence length="183" mass="20360">MAHPRPAERRNCAYVGPAPTPPEPLLRNPAYLVTELMKLIRRESANAPSAGEPAERLPVPAALVLACVASDGPLSQRQVSERLRMDPADVVGLVDTLEERGYVERRRDPEDRRRYALDVTEDGRLFLGRCCEAGLRLNQRLFAPLSAEELHQFTDMIVRVLAHHDPRFADLGGAARSPRPDPV</sequence>
<dbReference type="PROSITE" id="PS50995">
    <property type="entry name" value="HTH_MARR_2"/>
    <property type="match status" value="1"/>
</dbReference>
<dbReference type="GO" id="GO:0003700">
    <property type="term" value="F:DNA-binding transcription factor activity"/>
    <property type="evidence" value="ECO:0007669"/>
    <property type="project" value="InterPro"/>
</dbReference>
<dbReference type="InterPro" id="IPR036390">
    <property type="entry name" value="WH_DNA-bd_sf"/>
</dbReference>
<dbReference type="SMART" id="SM00347">
    <property type="entry name" value="HTH_MARR"/>
    <property type="match status" value="1"/>
</dbReference>
<accession>A0A9W6UXH4</accession>